<dbReference type="PANTHER" id="PTHR40763">
    <property type="entry name" value="MEMBRANE PROTEIN-RELATED"/>
    <property type="match status" value="1"/>
</dbReference>
<dbReference type="AlphaFoldDB" id="A0A2W7Q8Y6"/>
<dbReference type="Pfam" id="PF22570">
    <property type="entry name" value="LiaF-TM"/>
    <property type="match status" value="1"/>
</dbReference>
<accession>A0A2W7Q8Y6</accession>
<feature type="domain" description="LiaF transmembrane" evidence="2">
    <location>
        <begin position="14"/>
        <end position="110"/>
    </location>
</feature>
<comment type="caution">
    <text evidence="3">The sequence shown here is derived from an EMBL/GenBank/DDBJ whole genome shotgun (WGS) entry which is preliminary data.</text>
</comment>
<feature type="transmembrane region" description="Helical" evidence="1">
    <location>
        <begin position="64"/>
        <end position="83"/>
    </location>
</feature>
<evidence type="ECO:0000259" key="2">
    <source>
        <dbReference type="Pfam" id="PF22570"/>
    </source>
</evidence>
<dbReference type="EMBL" id="QKZK01000007">
    <property type="protein sequence ID" value="PZX18159.1"/>
    <property type="molecule type" value="Genomic_DNA"/>
</dbReference>
<dbReference type="PANTHER" id="PTHR40763:SF5">
    <property type="entry name" value="MEMBRANE PROTEIN"/>
    <property type="match status" value="1"/>
</dbReference>
<keyword evidence="1" id="KW-0812">Transmembrane</keyword>
<dbReference type="Proteomes" id="UP000249239">
    <property type="component" value="Unassembled WGS sequence"/>
</dbReference>
<evidence type="ECO:0000313" key="3">
    <source>
        <dbReference type="EMBL" id="PZX18159.1"/>
    </source>
</evidence>
<keyword evidence="1" id="KW-1133">Transmembrane helix</keyword>
<keyword evidence="1" id="KW-0472">Membrane</keyword>
<reference evidence="3 4" key="1">
    <citation type="submission" date="2018-06" db="EMBL/GenBank/DDBJ databases">
        <title>Genomic Encyclopedia of Archaeal and Bacterial Type Strains, Phase II (KMG-II): from individual species to whole genera.</title>
        <authorList>
            <person name="Goeker M."/>
        </authorList>
    </citation>
    <scope>NUCLEOTIDE SEQUENCE [LARGE SCALE GENOMIC DNA]</scope>
    <source>
        <strain evidence="3 4">DSM 6779</strain>
    </source>
</reference>
<proteinExistence type="predicted"/>
<protein>
    <submittedName>
        <fullName evidence="3">Putative membrane protein</fullName>
    </submittedName>
</protein>
<dbReference type="InterPro" id="IPR054331">
    <property type="entry name" value="LiaF_TM"/>
</dbReference>
<feature type="transmembrane region" description="Helical" evidence="1">
    <location>
        <begin position="89"/>
        <end position="105"/>
    </location>
</feature>
<gene>
    <name evidence="3" type="ORF">LX69_01199</name>
</gene>
<feature type="transmembrane region" description="Helical" evidence="1">
    <location>
        <begin position="12"/>
        <end position="31"/>
    </location>
</feature>
<evidence type="ECO:0000313" key="4">
    <source>
        <dbReference type="Proteomes" id="UP000249239"/>
    </source>
</evidence>
<evidence type="ECO:0000256" key="1">
    <source>
        <dbReference type="SAM" id="Phobius"/>
    </source>
</evidence>
<organism evidence="3 4">
    <name type="scientific">Breznakibacter xylanolyticus</name>
    <dbReference type="NCBI Taxonomy" id="990"/>
    <lineage>
        <taxon>Bacteria</taxon>
        <taxon>Pseudomonadati</taxon>
        <taxon>Bacteroidota</taxon>
        <taxon>Bacteroidia</taxon>
        <taxon>Marinilabiliales</taxon>
        <taxon>Marinilabiliaceae</taxon>
        <taxon>Breznakibacter</taxon>
    </lineage>
</organism>
<feature type="transmembrane region" description="Helical" evidence="1">
    <location>
        <begin position="37"/>
        <end position="57"/>
    </location>
</feature>
<name>A0A2W7Q8Y6_9BACT</name>
<dbReference type="RefSeq" id="WP_111444895.1">
    <property type="nucleotide sequence ID" value="NZ_QKZK01000007.1"/>
</dbReference>
<sequence>MSKKTCNSVQHWGTGLVFIAAGLIFLAGNLGMIPDGIYHVLTSWPMILVAIGTITLFKGEMRPTLILYSIAAYFLLPKIIPGLSLAEIWKFWPVLLIIIGLSIIYRPKKKRDFTMPEEMTSNDDGFDEIAVFGGRNIRMESQQFKGGKVTCIFGGSELQMTRCRMAGNSAVIEMTAIFSGVKMIIPREWNVKVEVVSIFGGFNDKRLYTQNNADNTPTLYIKGVTIFGGGELISY</sequence>
<keyword evidence="4" id="KW-1185">Reference proteome</keyword>
<dbReference type="OrthoDB" id="129627at2"/>